<dbReference type="GO" id="GO:0008270">
    <property type="term" value="F:zinc ion binding"/>
    <property type="evidence" value="ECO:0007669"/>
    <property type="project" value="InterPro"/>
</dbReference>
<evidence type="ECO:0000256" key="7">
    <source>
        <dbReference type="SAM" id="MobiDB-lite"/>
    </source>
</evidence>
<reference evidence="10" key="1">
    <citation type="submission" date="2019-04" db="EMBL/GenBank/DDBJ databases">
        <title>Sequencing of skin fungus with MAO and IRED activity.</title>
        <authorList>
            <person name="Marsaioli A.J."/>
            <person name="Bonatto J.M.C."/>
            <person name="Reis Junior O."/>
        </authorList>
    </citation>
    <scope>NUCLEOTIDE SEQUENCE</scope>
    <source>
        <strain evidence="10">28M1</strain>
    </source>
</reference>
<dbReference type="GO" id="GO:0006351">
    <property type="term" value="P:DNA-templated transcription"/>
    <property type="evidence" value="ECO:0007669"/>
    <property type="project" value="InterPro"/>
</dbReference>
<keyword evidence="5 8" id="KW-0472">Membrane</keyword>
<gene>
    <name evidence="10" type="ORF">E8E12_007448</name>
</gene>
<evidence type="ECO:0000256" key="1">
    <source>
        <dbReference type="ARBA" id="ARBA00004141"/>
    </source>
</evidence>
<feature type="transmembrane region" description="Helical" evidence="8">
    <location>
        <begin position="175"/>
        <end position="195"/>
    </location>
</feature>
<dbReference type="CDD" id="cd17502">
    <property type="entry name" value="MFS_Azr1_MDR_like"/>
    <property type="match status" value="1"/>
</dbReference>
<dbReference type="PROSITE" id="PS50850">
    <property type="entry name" value="MFS"/>
    <property type="match status" value="1"/>
</dbReference>
<protein>
    <recommendedName>
        <fullName evidence="9">Major facilitator superfamily (MFS) profile domain-containing protein</fullName>
    </recommendedName>
</protein>
<keyword evidence="2" id="KW-0813">Transport</keyword>
<dbReference type="Pfam" id="PF04082">
    <property type="entry name" value="Fungal_trans"/>
    <property type="match status" value="1"/>
</dbReference>
<evidence type="ECO:0000256" key="8">
    <source>
        <dbReference type="SAM" id="Phobius"/>
    </source>
</evidence>
<dbReference type="OrthoDB" id="10021397at2759"/>
<feature type="transmembrane region" description="Helical" evidence="8">
    <location>
        <begin position="314"/>
        <end position="334"/>
    </location>
</feature>
<feature type="transmembrane region" description="Helical" evidence="8">
    <location>
        <begin position="274"/>
        <end position="293"/>
    </location>
</feature>
<evidence type="ECO:0000256" key="6">
    <source>
        <dbReference type="ARBA" id="ARBA00023242"/>
    </source>
</evidence>
<feature type="transmembrane region" description="Helical" evidence="8">
    <location>
        <begin position="354"/>
        <end position="374"/>
    </location>
</feature>
<feature type="region of interest" description="Disordered" evidence="7">
    <location>
        <begin position="561"/>
        <end position="599"/>
    </location>
</feature>
<dbReference type="InterPro" id="IPR011701">
    <property type="entry name" value="MFS"/>
</dbReference>
<dbReference type="GO" id="GO:0003677">
    <property type="term" value="F:DNA binding"/>
    <property type="evidence" value="ECO:0007669"/>
    <property type="project" value="InterPro"/>
</dbReference>
<comment type="subcellular location">
    <subcellularLocation>
        <location evidence="1">Membrane</location>
        <topology evidence="1">Multi-pass membrane protein</topology>
    </subcellularLocation>
</comment>
<dbReference type="SUPFAM" id="SSF103473">
    <property type="entry name" value="MFS general substrate transporter"/>
    <property type="match status" value="1"/>
</dbReference>
<dbReference type="InterPro" id="IPR020846">
    <property type="entry name" value="MFS_dom"/>
</dbReference>
<dbReference type="GO" id="GO:0005886">
    <property type="term" value="C:plasma membrane"/>
    <property type="evidence" value="ECO:0007669"/>
    <property type="project" value="TreeGrafter"/>
</dbReference>
<feature type="transmembrane region" description="Helical" evidence="8">
    <location>
        <begin position="51"/>
        <end position="77"/>
    </location>
</feature>
<dbReference type="PANTHER" id="PTHR23501:SF177">
    <property type="entry name" value="MAJOR FACILITATOR SUPERFAMILY (MFS) PROFILE DOMAIN-CONTAINING PROTEIN-RELATED"/>
    <property type="match status" value="1"/>
</dbReference>
<feature type="transmembrane region" description="Helical" evidence="8">
    <location>
        <begin position="207"/>
        <end position="227"/>
    </location>
</feature>
<evidence type="ECO:0000256" key="3">
    <source>
        <dbReference type="ARBA" id="ARBA00022692"/>
    </source>
</evidence>
<feature type="transmembrane region" description="Helical" evidence="8">
    <location>
        <begin position="89"/>
        <end position="107"/>
    </location>
</feature>
<keyword evidence="4 8" id="KW-1133">Transmembrane helix</keyword>
<dbReference type="Proteomes" id="UP000758155">
    <property type="component" value="Unassembled WGS sequence"/>
</dbReference>
<accession>A0A9P4WY27</accession>
<keyword evidence="3 8" id="KW-0812">Transmembrane</keyword>
<feature type="transmembrane region" description="Helical" evidence="8">
    <location>
        <begin position="727"/>
        <end position="744"/>
    </location>
</feature>
<dbReference type="PANTHER" id="PTHR23501">
    <property type="entry name" value="MAJOR FACILITATOR SUPERFAMILY"/>
    <property type="match status" value="1"/>
</dbReference>
<evidence type="ECO:0000313" key="11">
    <source>
        <dbReference type="Proteomes" id="UP000758155"/>
    </source>
</evidence>
<feature type="transmembrane region" description="Helical" evidence="8">
    <location>
        <begin position="409"/>
        <end position="429"/>
    </location>
</feature>
<evidence type="ECO:0000256" key="2">
    <source>
        <dbReference type="ARBA" id="ARBA00022448"/>
    </source>
</evidence>
<dbReference type="InterPro" id="IPR036259">
    <property type="entry name" value="MFS_trans_sf"/>
</dbReference>
<proteinExistence type="predicted"/>
<keyword evidence="6" id="KW-0539">Nucleus</keyword>
<dbReference type="AlphaFoldDB" id="A0A9P4WY27"/>
<dbReference type="Pfam" id="PF07690">
    <property type="entry name" value="MFS_1"/>
    <property type="match status" value="1"/>
</dbReference>
<feature type="domain" description="Major facilitator superfamily (MFS) profile" evidence="9">
    <location>
        <begin position="54"/>
        <end position="506"/>
    </location>
</feature>
<feature type="transmembrane region" description="Helical" evidence="8">
    <location>
        <begin position="381"/>
        <end position="397"/>
    </location>
</feature>
<dbReference type="GO" id="GO:0022857">
    <property type="term" value="F:transmembrane transporter activity"/>
    <property type="evidence" value="ECO:0007669"/>
    <property type="project" value="InterPro"/>
</dbReference>
<feature type="transmembrane region" description="Helical" evidence="8">
    <location>
        <begin position="144"/>
        <end position="168"/>
    </location>
</feature>
<feature type="transmembrane region" description="Helical" evidence="8">
    <location>
        <begin position="247"/>
        <end position="268"/>
    </location>
</feature>
<sequence>MSTIRQAEDRSADRRSVELDVIQSNSQGGSETVATPETNAPEIEYPRGIRLLLITIGLVLSIFTSALDSTIISTAIPAITTEFGTISDIAWYGTSLVITHTAFQSCWGKAYKYFSLKTVFLLSLLVFEIGNIVCALAFSSEVLIFGRVVAGCGSGGIMTGAFIIIALTAGPRYRALYMGVLGITFGSSGVLGPILGGVLTDGPGWRACFWINLPIGFVAAAAMFICFRSPVPPKEASLPEKVLQLDVNGGILVAGFLSCFVLAMHWLGKYPSDSARVIGSFAGFASLLGCFIINEWVMGKKAMIQSNLLRNKMIIANACYIFFLAGAYFPLLYTLPVQFQSVNNTSASQSGIRLIPLILGISAVTMIANGILTFWRHYKPFLLAGAVLVLAGNTRIYTSNARTHTSEWVGYEILSAVGIGMALQIPVIANQALVSADDMAAVTTLTLFMENCGETLFVASCEGAFTNGLLSSLARNLPDIDSKTVMDAGATQIRHVFSGGELESVRKRRISQVEQKIDGLVASLINPPVTQSTSNLTASAAPAPAVPDRPQAFTGSFGHNVSRERRPVAPGNWLPIPSSFEPYPEAQDKAAEPAQDDGDAADRQYIEQIRSIHSFGQPDEYVQHPEGLFRPSERREDPVRDDLIDSLLVSGQADSLLQEYRKMSGSFPFVALAADISAQQLHQDKPMLFLAMITAASWSEHRRQMSLDAIYRQELANRTIIRPRRNLGLVQSVLVYLSWYHFVFSHRTQQIFFLHHLVIGLALDIGLHRDFQPVFFPNVKKATEIDPKKKRERQRAFLGCYYLASMVSAALQKPNLLKHNPDMTGWAQDLKAYGEFATDEVLGHLVSLRQLDDQVQDTLFTGAARDAGLTDARVVMHIRFLKTQLDTWKRDSEGVQCQRMLTLSHAYTEMLLHSVALRPLPESALPPPAESTYVTELLSTLEAAKQFFDTLLLFPASDYHLISFSEWMRLPSAMMTVAKLCIPSEAHERVGWDVKAAQNLVRLEICLEALCYRFKNRSTHDKVTQPHHDFWWAMELVTNMTRVWYLRKINPEPLTNASTRPTPSSSSTTNMVCPNSAAAPTPSHGHFADLTSMDFSTLDTNFGSAEHGDHDPFSFIKCADFDMEQFFDMGIWDDTAYHGMGFGGGSMPF</sequence>
<dbReference type="CDD" id="cd12148">
    <property type="entry name" value="fungal_TF_MHR"/>
    <property type="match status" value="1"/>
</dbReference>
<keyword evidence="11" id="KW-1185">Reference proteome</keyword>
<organism evidence="10 11">
    <name type="scientific">Didymella heteroderae</name>
    <dbReference type="NCBI Taxonomy" id="1769908"/>
    <lineage>
        <taxon>Eukaryota</taxon>
        <taxon>Fungi</taxon>
        <taxon>Dikarya</taxon>
        <taxon>Ascomycota</taxon>
        <taxon>Pezizomycotina</taxon>
        <taxon>Dothideomycetes</taxon>
        <taxon>Pleosporomycetidae</taxon>
        <taxon>Pleosporales</taxon>
        <taxon>Pleosporineae</taxon>
        <taxon>Didymellaceae</taxon>
        <taxon>Didymella</taxon>
    </lineage>
</organism>
<comment type="caution">
    <text evidence="10">The sequence shown here is derived from an EMBL/GenBank/DDBJ whole genome shotgun (WGS) entry which is preliminary data.</text>
</comment>
<name>A0A9P4WY27_9PLEO</name>
<dbReference type="InterPro" id="IPR007219">
    <property type="entry name" value="XnlR_reg_dom"/>
</dbReference>
<dbReference type="EMBL" id="SWKV01000007">
    <property type="protein sequence ID" value="KAF3045071.1"/>
    <property type="molecule type" value="Genomic_DNA"/>
</dbReference>
<dbReference type="Gene3D" id="1.20.1250.20">
    <property type="entry name" value="MFS general substrate transporter like domains"/>
    <property type="match status" value="1"/>
</dbReference>
<evidence type="ECO:0000256" key="4">
    <source>
        <dbReference type="ARBA" id="ARBA00022989"/>
    </source>
</evidence>
<evidence type="ECO:0000256" key="5">
    <source>
        <dbReference type="ARBA" id="ARBA00023136"/>
    </source>
</evidence>
<feature type="transmembrane region" description="Helical" evidence="8">
    <location>
        <begin position="119"/>
        <end position="138"/>
    </location>
</feature>
<evidence type="ECO:0000259" key="9">
    <source>
        <dbReference type="PROSITE" id="PS50850"/>
    </source>
</evidence>
<evidence type="ECO:0000313" key="10">
    <source>
        <dbReference type="EMBL" id="KAF3045071.1"/>
    </source>
</evidence>